<comment type="similarity">
    <text evidence="10">Belongs to the class-II aminoacyl-tRNA synthetase family. ProS type 1 subfamily.</text>
</comment>
<dbReference type="Pfam" id="PF04073">
    <property type="entry name" value="tRNA_edit"/>
    <property type="match status" value="1"/>
</dbReference>
<dbReference type="PRINTS" id="PR01046">
    <property type="entry name" value="TRNASYNTHPRO"/>
</dbReference>
<comment type="subcellular location">
    <subcellularLocation>
        <location evidence="1 10">Cytoplasm</location>
    </subcellularLocation>
</comment>
<dbReference type="InterPro" id="IPR002316">
    <property type="entry name" value="Pro-tRNA-ligase_IIa"/>
</dbReference>
<keyword evidence="4 10" id="KW-0436">Ligase</keyword>
<dbReference type="NCBIfam" id="NF006625">
    <property type="entry name" value="PRK09194.1"/>
    <property type="match status" value="1"/>
</dbReference>
<dbReference type="Gene3D" id="3.30.930.10">
    <property type="entry name" value="Bira Bifunctional Protein, Domain 2"/>
    <property type="match status" value="2"/>
</dbReference>
<dbReference type="RefSeq" id="WP_041062570.1">
    <property type="nucleotide sequence ID" value="NZ_AP014521.1"/>
</dbReference>
<dbReference type="InterPro" id="IPR004154">
    <property type="entry name" value="Anticodon-bd"/>
</dbReference>
<evidence type="ECO:0000256" key="8">
    <source>
        <dbReference type="ARBA" id="ARBA00023146"/>
    </source>
</evidence>
<evidence type="ECO:0000256" key="9">
    <source>
        <dbReference type="ARBA" id="ARBA00047671"/>
    </source>
</evidence>
<dbReference type="EC" id="6.1.1.15" evidence="10"/>
<dbReference type="EMBL" id="AP014521">
    <property type="protein sequence ID" value="BAP58409.1"/>
    <property type="molecule type" value="Genomic_DNA"/>
</dbReference>
<reference evidence="13" key="1">
    <citation type="submission" date="2013-11" db="EMBL/GenBank/DDBJ databases">
        <title>Symbiont-containing voluminous jelly as an extraordinary maternal gift for overwintering insect nymphs.</title>
        <authorList>
            <person name="Kaiwa N."/>
            <person name="Hosokawa T."/>
            <person name="Nikoh N."/>
            <person name="Meng X.Y."/>
            <person name="Tanahashi M."/>
            <person name="Moriyama M."/>
            <person name="Maeda T."/>
            <person name="Yamaguchi K."/>
            <person name="Shigenobu S."/>
            <person name="Ito M."/>
            <person name="Fukatsu T."/>
        </authorList>
    </citation>
    <scope>NUCLEOTIDE SEQUENCE [LARGE SCALE GENOMIC DNA]</scope>
    <source>
        <strain evidence="13">UwTKB</strain>
    </source>
</reference>
<gene>
    <name evidence="10 12" type="primary">proS</name>
    <name evidence="12" type="ORF">TGUWTKB_1550</name>
</gene>
<comment type="function">
    <text evidence="10">Catalyzes the attachment of proline to tRNA(Pro) in a two-step reaction: proline is first activated by ATP to form Pro-AMP and then transferred to the acceptor end of tRNA(Pro). As ProRS can inadvertently accommodate and process non-cognate amino acids such as alanine and cysteine, to avoid such errors it has two additional distinct editing activities against alanine. One activity is designated as 'pretransfer' editing and involves the tRNA(Pro)-independent hydrolysis of activated Ala-AMP. The other activity is designated 'posttransfer' editing and involves deacylation of mischarged Ala-tRNA(Pro). The misacylated Cys-tRNA(Pro) is not edited by ProRS.</text>
</comment>
<dbReference type="HAMAP" id="MF_01569">
    <property type="entry name" value="Pro_tRNA_synth_type1"/>
    <property type="match status" value="1"/>
</dbReference>
<organism evidence="12 13">
    <name type="scientific">Candidatus Tachikawaea gelatinosa</name>
    <dbReference type="NCBI Taxonomy" id="1410383"/>
    <lineage>
        <taxon>Bacteria</taxon>
        <taxon>Pseudomonadati</taxon>
        <taxon>Pseudomonadota</taxon>
        <taxon>Gammaproteobacteria</taxon>
        <taxon>Enterobacterales</taxon>
        <taxon>Enterobacteriaceae</taxon>
        <taxon>Candidatus Tachikawaea</taxon>
    </lineage>
</organism>
<dbReference type="AlphaFoldDB" id="A0A090ALB2"/>
<evidence type="ECO:0000256" key="4">
    <source>
        <dbReference type="ARBA" id="ARBA00022598"/>
    </source>
</evidence>
<dbReference type="SUPFAM" id="SSF55681">
    <property type="entry name" value="Class II aaRS and biotin synthetases"/>
    <property type="match status" value="1"/>
</dbReference>
<dbReference type="STRING" id="1410383.TGUWTKB_1550"/>
<keyword evidence="5 10" id="KW-0547">Nucleotide-binding</keyword>
<dbReference type="SUPFAM" id="SSF55826">
    <property type="entry name" value="YbaK/ProRS associated domain"/>
    <property type="match status" value="1"/>
</dbReference>
<dbReference type="InterPro" id="IPR036621">
    <property type="entry name" value="Anticodon-bd_dom_sf"/>
</dbReference>
<accession>A0A090ALB2</accession>
<proteinExistence type="inferred from homology"/>
<dbReference type="HOGENOM" id="CLU_016739_0_0_6"/>
<dbReference type="Gene3D" id="3.40.50.800">
    <property type="entry name" value="Anticodon-binding domain"/>
    <property type="match status" value="1"/>
</dbReference>
<evidence type="ECO:0000259" key="11">
    <source>
        <dbReference type="PROSITE" id="PS50862"/>
    </source>
</evidence>
<name>A0A090ALB2_9ENTR</name>
<evidence type="ECO:0000256" key="2">
    <source>
        <dbReference type="ARBA" id="ARBA00011738"/>
    </source>
</evidence>
<keyword evidence="8 10" id="KW-0030">Aminoacyl-tRNA synthetase</keyword>
<dbReference type="PANTHER" id="PTHR42753:SF2">
    <property type="entry name" value="PROLINE--TRNA LIGASE"/>
    <property type="match status" value="1"/>
</dbReference>
<dbReference type="InterPro" id="IPR007214">
    <property type="entry name" value="YbaK/aa-tRNA-synth-assoc-dom"/>
</dbReference>
<evidence type="ECO:0000256" key="10">
    <source>
        <dbReference type="HAMAP-Rule" id="MF_01569"/>
    </source>
</evidence>
<comment type="domain">
    <text evidence="10">Consists of three domains: the N-terminal catalytic domain, the editing domain and the C-terminal anticodon-binding domain.</text>
</comment>
<dbReference type="Proteomes" id="UP000031627">
    <property type="component" value="Chromosome"/>
</dbReference>
<dbReference type="InterPro" id="IPR050062">
    <property type="entry name" value="Pro-tRNA_synthetase"/>
</dbReference>
<dbReference type="KEGG" id="sbw:TGUWTKB_1550"/>
<dbReference type="PROSITE" id="PS50862">
    <property type="entry name" value="AA_TRNA_LIGASE_II"/>
    <property type="match status" value="1"/>
</dbReference>
<dbReference type="GO" id="GO:0006433">
    <property type="term" value="P:prolyl-tRNA aminoacylation"/>
    <property type="evidence" value="ECO:0007669"/>
    <property type="project" value="UniProtKB-UniRule"/>
</dbReference>
<reference evidence="12 13" key="2">
    <citation type="journal article" date="2014" name="Curr. Biol.">
        <title>Symbiont-Supplemented Maternal Investment Underpinning Host's Ecological Adaptation.</title>
        <authorList>
            <person name="Kaiwa N."/>
            <person name="Hosokawa T."/>
            <person name="Nikoh N."/>
            <person name="Tanahashi M."/>
            <person name="Moriyama M."/>
            <person name="Meng X.Y."/>
            <person name="Maeda T."/>
            <person name="Yamaguchi K."/>
            <person name="Shigenobu S."/>
            <person name="Ito M."/>
            <person name="Fukatsu T."/>
        </authorList>
    </citation>
    <scope>NUCLEOTIDE SEQUENCE [LARGE SCALE GENOMIC DNA]</scope>
    <source>
        <strain evidence="12 13">UwTKB</strain>
    </source>
</reference>
<evidence type="ECO:0000256" key="6">
    <source>
        <dbReference type="ARBA" id="ARBA00022840"/>
    </source>
</evidence>
<evidence type="ECO:0000313" key="12">
    <source>
        <dbReference type="EMBL" id="BAP58409.1"/>
    </source>
</evidence>
<dbReference type="Pfam" id="PF03129">
    <property type="entry name" value="HGTP_anticodon"/>
    <property type="match status" value="1"/>
</dbReference>
<evidence type="ECO:0000256" key="7">
    <source>
        <dbReference type="ARBA" id="ARBA00022917"/>
    </source>
</evidence>
<protein>
    <recommendedName>
        <fullName evidence="10">Proline--tRNA ligase</fullName>
        <ecNumber evidence="10">6.1.1.15</ecNumber>
    </recommendedName>
    <alternativeName>
        <fullName evidence="10">Prolyl-tRNA synthetase</fullName>
        <shortName evidence="10">ProRS</shortName>
    </alternativeName>
</protein>
<dbReference type="GO" id="GO:0004827">
    <property type="term" value="F:proline-tRNA ligase activity"/>
    <property type="evidence" value="ECO:0007669"/>
    <property type="project" value="UniProtKB-UniRule"/>
</dbReference>
<feature type="domain" description="Aminoacyl-transfer RNA synthetases class-II family profile" evidence="11">
    <location>
        <begin position="33"/>
        <end position="467"/>
    </location>
</feature>
<keyword evidence="3 10" id="KW-0963">Cytoplasm</keyword>
<dbReference type="InterPro" id="IPR023717">
    <property type="entry name" value="Pro-tRNA-Synthase_IIa_type1"/>
</dbReference>
<dbReference type="InterPro" id="IPR045864">
    <property type="entry name" value="aa-tRNA-synth_II/BPL/LPL"/>
</dbReference>
<comment type="subunit">
    <text evidence="2 10">Homodimer.</text>
</comment>
<dbReference type="InterPro" id="IPR002314">
    <property type="entry name" value="aa-tRNA-synt_IIb"/>
</dbReference>
<dbReference type="OrthoDB" id="9809052at2"/>
<dbReference type="PANTHER" id="PTHR42753">
    <property type="entry name" value="MITOCHONDRIAL RIBOSOME PROTEIN L39/PROLYL-TRNA LIGASE FAMILY MEMBER"/>
    <property type="match status" value="1"/>
</dbReference>
<dbReference type="GO" id="GO:0005829">
    <property type="term" value="C:cytosol"/>
    <property type="evidence" value="ECO:0007669"/>
    <property type="project" value="TreeGrafter"/>
</dbReference>
<evidence type="ECO:0000256" key="5">
    <source>
        <dbReference type="ARBA" id="ARBA00022741"/>
    </source>
</evidence>
<dbReference type="CDD" id="cd00861">
    <property type="entry name" value="ProRS_anticodon_short"/>
    <property type="match status" value="1"/>
</dbReference>
<keyword evidence="7 10" id="KW-0648">Protein biosynthesis</keyword>
<dbReference type="InterPro" id="IPR004500">
    <property type="entry name" value="Pro-tRNA-synth_IIa_bac-type"/>
</dbReference>
<keyword evidence="6 10" id="KW-0067">ATP-binding</keyword>
<dbReference type="Pfam" id="PF00587">
    <property type="entry name" value="tRNA-synt_2b"/>
    <property type="match status" value="1"/>
</dbReference>
<keyword evidence="13" id="KW-1185">Reference proteome</keyword>
<dbReference type="SUPFAM" id="SSF52954">
    <property type="entry name" value="Class II aaRS ABD-related"/>
    <property type="match status" value="1"/>
</dbReference>
<dbReference type="GO" id="GO:0002161">
    <property type="term" value="F:aminoacyl-tRNA deacylase activity"/>
    <property type="evidence" value="ECO:0007669"/>
    <property type="project" value="InterPro"/>
</dbReference>
<evidence type="ECO:0000256" key="3">
    <source>
        <dbReference type="ARBA" id="ARBA00022490"/>
    </source>
</evidence>
<dbReference type="InterPro" id="IPR036754">
    <property type="entry name" value="YbaK/aa-tRNA-synt-asso_dom_sf"/>
</dbReference>
<dbReference type="NCBIfam" id="TIGR00409">
    <property type="entry name" value="proS_fam_II"/>
    <property type="match status" value="1"/>
</dbReference>
<sequence>MRTTQYFLSTLKKTSKQIETISHELMLRSGMIRQLSSGIYTWMPIGLLVIKKVKKIIRKEMNNIGFIELFLPLIQPIDLWKKSKRIESFGSELINFYDRNKHHFLLGPTHEELITKIMCNELHSYKELPISLFQINVKFRDEIRPRFGVIRSREFLMKDAYSFHISLECLKKSYKNMYFAYDKIFSSLGLNYCVIKADPGVIGGTVSHEFHAFVKNGENDIATFTESTDTCDADSVEISLKQKKQKKSMKKMTLIELMSNQSIIDLIKIYKISTKSLIKTLFVKANEKSKNKFVLILLRNDHEISKYKLEKINIIYSPLTFVNENVVLKNLQISNKLISPINFKLPIIADYAVVQMNNFVIMSNKKNKYYINVNWQRDLIIPQLADIRKVNDGDLSSEGKGIIKIKKGLEIGHIFQIGDKYSKLFKLSLQDKNGYKKILMGSYGIGITRLIAAVIEQNHDKNGIIWPLKIAPFTVAIIPVNMYHCSAVKKAAEELYDLLCFNNIEVLFDDRKERLGVLFKDIDLIGIPHCIIIGEKNISLNKVEYKTRVSNKLKVIDYHCILNFLNKQLKN</sequence>
<evidence type="ECO:0000313" key="13">
    <source>
        <dbReference type="Proteomes" id="UP000031627"/>
    </source>
</evidence>
<comment type="catalytic activity">
    <reaction evidence="9 10">
        <text>tRNA(Pro) + L-proline + ATP = L-prolyl-tRNA(Pro) + AMP + diphosphate</text>
        <dbReference type="Rhea" id="RHEA:14305"/>
        <dbReference type="Rhea" id="RHEA-COMP:9700"/>
        <dbReference type="Rhea" id="RHEA-COMP:9702"/>
        <dbReference type="ChEBI" id="CHEBI:30616"/>
        <dbReference type="ChEBI" id="CHEBI:33019"/>
        <dbReference type="ChEBI" id="CHEBI:60039"/>
        <dbReference type="ChEBI" id="CHEBI:78442"/>
        <dbReference type="ChEBI" id="CHEBI:78532"/>
        <dbReference type="ChEBI" id="CHEBI:456215"/>
        <dbReference type="EC" id="6.1.1.15"/>
    </reaction>
</comment>
<dbReference type="InterPro" id="IPR006195">
    <property type="entry name" value="aa-tRNA-synth_II"/>
</dbReference>
<evidence type="ECO:0000256" key="1">
    <source>
        <dbReference type="ARBA" id="ARBA00004496"/>
    </source>
</evidence>
<dbReference type="InterPro" id="IPR044140">
    <property type="entry name" value="ProRS_anticodon_short"/>
</dbReference>
<dbReference type="GO" id="GO:0005524">
    <property type="term" value="F:ATP binding"/>
    <property type="evidence" value="ECO:0007669"/>
    <property type="project" value="UniProtKB-UniRule"/>
</dbReference>